<dbReference type="InterPro" id="IPR002189">
    <property type="entry name" value="CapZ_alpha"/>
</dbReference>
<protein>
    <recommendedName>
        <fullName evidence="4">F-actin-capping protein subunit alpha</fullName>
    </recommendedName>
</protein>
<accession>A0A9Q1B1Y7</accession>
<evidence type="ECO:0000313" key="6">
    <source>
        <dbReference type="Proteomes" id="UP001142489"/>
    </source>
</evidence>
<dbReference type="GO" id="GO:0051015">
    <property type="term" value="F:actin filament binding"/>
    <property type="evidence" value="ECO:0007669"/>
    <property type="project" value="TreeGrafter"/>
</dbReference>
<dbReference type="OrthoDB" id="340550at2759"/>
<gene>
    <name evidence="5" type="ORF">JRQ81_015397</name>
</gene>
<dbReference type="Gene3D" id="3.30.1140.60">
    <property type="entry name" value="F-actin capping protein, alpha subunit"/>
    <property type="match status" value="1"/>
</dbReference>
<comment type="similarity">
    <text evidence="1 4">Belongs to the F-actin-capping protein alpha subunit family.</text>
</comment>
<dbReference type="SUPFAM" id="SSF90096">
    <property type="entry name" value="Subunits of heterodimeric actin filament capping protein Capz"/>
    <property type="match status" value="1"/>
</dbReference>
<keyword evidence="3 4" id="KW-0009">Actin-binding</keyword>
<dbReference type="EMBL" id="JAPFRF010000006">
    <property type="protein sequence ID" value="KAJ7329223.1"/>
    <property type="molecule type" value="Genomic_DNA"/>
</dbReference>
<organism evidence="5 6">
    <name type="scientific">Phrynocephalus forsythii</name>
    <dbReference type="NCBI Taxonomy" id="171643"/>
    <lineage>
        <taxon>Eukaryota</taxon>
        <taxon>Metazoa</taxon>
        <taxon>Chordata</taxon>
        <taxon>Craniata</taxon>
        <taxon>Vertebrata</taxon>
        <taxon>Euteleostomi</taxon>
        <taxon>Lepidosauria</taxon>
        <taxon>Squamata</taxon>
        <taxon>Bifurcata</taxon>
        <taxon>Unidentata</taxon>
        <taxon>Episquamata</taxon>
        <taxon>Toxicofera</taxon>
        <taxon>Iguania</taxon>
        <taxon>Acrodonta</taxon>
        <taxon>Agamidae</taxon>
        <taxon>Agaminae</taxon>
        <taxon>Phrynocephalus</taxon>
    </lineage>
</organism>
<dbReference type="AlphaFoldDB" id="A0A9Q1B1Y7"/>
<evidence type="ECO:0000313" key="5">
    <source>
        <dbReference type="EMBL" id="KAJ7329223.1"/>
    </source>
</evidence>
<keyword evidence="6" id="KW-1185">Reference proteome</keyword>
<dbReference type="GO" id="GO:0008290">
    <property type="term" value="C:F-actin capping protein complex"/>
    <property type="evidence" value="ECO:0007669"/>
    <property type="project" value="UniProtKB-UniRule"/>
</dbReference>
<evidence type="ECO:0000256" key="1">
    <source>
        <dbReference type="ARBA" id="ARBA00010479"/>
    </source>
</evidence>
<dbReference type="PANTHER" id="PTHR10653">
    <property type="entry name" value="F-ACTIN-CAPPING PROTEIN SUBUNIT ALPHA"/>
    <property type="match status" value="1"/>
</dbReference>
<comment type="subunit">
    <text evidence="4">Heterodimer of an alpha and a beta subunit.</text>
</comment>
<dbReference type="GO" id="GO:0030863">
    <property type="term" value="C:cortical cytoskeleton"/>
    <property type="evidence" value="ECO:0007669"/>
    <property type="project" value="TreeGrafter"/>
</dbReference>
<evidence type="ECO:0000256" key="4">
    <source>
        <dbReference type="RuleBase" id="RU365077"/>
    </source>
</evidence>
<dbReference type="PANTHER" id="PTHR10653:SF6">
    <property type="entry name" value="F-ACTIN-CAPPING PROTEIN SUBUNIT ALPHA-3"/>
    <property type="match status" value="1"/>
</dbReference>
<evidence type="ECO:0000256" key="3">
    <source>
        <dbReference type="ARBA" id="ARBA00023203"/>
    </source>
</evidence>
<dbReference type="Gene3D" id="3.90.1150.210">
    <property type="entry name" value="F-actin capping protein, beta subunit"/>
    <property type="match status" value="1"/>
</dbReference>
<proteinExistence type="inferred from homology"/>
<dbReference type="PRINTS" id="PR00191">
    <property type="entry name" value="FACTINCAPA"/>
</dbReference>
<keyword evidence="2 4" id="KW-0117">Actin capping</keyword>
<reference evidence="5" key="1">
    <citation type="journal article" date="2023" name="DNA Res.">
        <title>Chromosome-level genome assembly of Phrynocephalus forsythii using third-generation DNA sequencing and Hi-C analysis.</title>
        <authorList>
            <person name="Qi Y."/>
            <person name="Zhao W."/>
            <person name="Zhao Y."/>
            <person name="Niu C."/>
            <person name="Cao S."/>
            <person name="Zhang Y."/>
        </authorList>
    </citation>
    <scope>NUCLEOTIDE SEQUENCE</scope>
    <source>
        <tissue evidence="5">Muscle</tissue>
    </source>
</reference>
<comment type="caution">
    <text evidence="5">The sequence shown here is derived from an EMBL/GenBank/DDBJ whole genome shotgun (WGS) entry which is preliminary data.</text>
</comment>
<dbReference type="InterPro" id="IPR042276">
    <property type="entry name" value="CapZ_alpha/beta_2"/>
</dbReference>
<dbReference type="Proteomes" id="UP001142489">
    <property type="component" value="Unassembled WGS sequence"/>
</dbReference>
<sequence length="275" mass="32390">MMSNEDELPKEEKINLICSLLQQAPPGEFRNVFEDIRLLVCDDHLMRHEAAQVCASHTRNNFTTVSVRGERSLVTRHNDVGGNRFFDPQSKVSFRFDHLTRRADKILNYQGTRRDSAELWRETLNVTLENYMKKHFISGNCRVYRKSLKSSPFFVVCIESHQYKHFWNALWKSEWTLALTPPVTQVMGSITLQIHYFRKANLHWAASTTIEDSIYLINRTQFALDFEKLIESEDNKFQIGLVQSLQVLSDEIWRVLRRQLPVTRTKIRWKKLLTS</sequence>
<comment type="function">
    <text evidence="4">F-actin-capping proteins bind in a Ca(2+)-independent manner to the fast growing ends of actin filaments (barbed end) thereby blocking the exchange of subunits at these ends. Unlike other capping proteins (such as gelsolin and severin), these proteins do not sever actin filaments.</text>
</comment>
<dbReference type="InterPro" id="IPR037282">
    <property type="entry name" value="CapZ_alpha/beta"/>
</dbReference>
<dbReference type="Pfam" id="PF01267">
    <property type="entry name" value="F-actin_cap_A"/>
    <property type="match status" value="1"/>
</dbReference>
<evidence type="ECO:0000256" key="2">
    <source>
        <dbReference type="ARBA" id="ARBA00022467"/>
    </source>
</evidence>
<dbReference type="InterPro" id="IPR042489">
    <property type="entry name" value="CapZ_alpha_1"/>
</dbReference>
<dbReference type="GO" id="GO:0051016">
    <property type="term" value="P:barbed-end actin filament capping"/>
    <property type="evidence" value="ECO:0007669"/>
    <property type="project" value="UniProtKB-UniRule"/>
</dbReference>
<name>A0A9Q1B1Y7_9SAUR</name>
<dbReference type="GO" id="GO:0030036">
    <property type="term" value="P:actin cytoskeleton organization"/>
    <property type="evidence" value="ECO:0007669"/>
    <property type="project" value="TreeGrafter"/>
</dbReference>
<dbReference type="FunFam" id="3.90.1150.210:FF:000003">
    <property type="entry name" value="F-actin-capping protein subunit alpha"/>
    <property type="match status" value="1"/>
</dbReference>